<reference evidence="1" key="1">
    <citation type="submission" date="2012-10" db="EMBL/GenBank/DDBJ databases">
        <authorList>
            <person name="Harkins D.M."/>
            <person name="Durkin A.S."/>
            <person name="Brinkac L.M."/>
            <person name="Haft D.H."/>
            <person name="Selengut J.D."/>
            <person name="Sanka R."/>
            <person name="DePew J."/>
            <person name="Purushe J."/>
            <person name="Matthias M.A."/>
            <person name="Vinetz J.M."/>
            <person name="Sutton G.G."/>
            <person name="Nierman W.C."/>
            <person name="Fouts D.E."/>
        </authorList>
    </citation>
    <scope>NUCLEOTIDE SEQUENCE [LARGE SCALE GENOMIC DNA]</scope>
    <source>
        <strain evidence="1">MOR084</strain>
    </source>
</reference>
<comment type="caution">
    <text evidence="1">The sequence shown here is derived from an EMBL/GenBank/DDBJ whole genome shotgun (WGS) entry which is preliminary data.</text>
</comment>
<keyword evidence="2" id="KW-1185">Reference proteome</keyword>
<proteinExistence type="predicted"/>
<protein>
    <submittedName>
        <fullName evidence="1">Uncharacterized protein</fullName>
    </submittedName>
</protein>
<evidence type="ECO:0000313" key="2">
    <source>
        <dbReference type="Proteomes" id="UP000006329"/>
    </source>
</evidence>
<name>A0A0E2BQQ0_9LEPT</name>
<sequence length="113" mass="13345">MDPSKIKEVSGLSDEQKIRIIDFLQGAVYSWCKNRKDEWFSIRDLMGGDNTEWEGTPLHELYQKHLEKKSNDPIKEAGVDSGWLLKKVLHLDIRRFDSRNGDSQIREYLWIHD</sequence>
<organism evidence="1 2">
    <name type="scientific">Leptospira santarosai str. MOR084</name>
    <dbReference type="NCBI Taxonomy" id="1049984"/>
    <lineage>
        <taxon>Bacteria</taxon>
        <taxon>Pseudomonadati</taxon>
        <taxon>Spirochaetota</taxon>
        <taxon>Spirochaetia</taxon>
        <taxon>Leptospirales</taxon>
        <taxon>Leptospiraceae</taxon>
        <taxon>Leptospira</taxon>
    </lineage>
</organism>
<accession>A0A0E2BQQ0</accession>
<dbReference type="AlphaFoldDB" id="A0A0E2BQQ0"/>
<evidence type="ECO:0000313" key="1">
    <source>
        <dbReference type="EMBL" id="EKO33747.1"/>
    </source>
</evidence>
<gene>
    <name evidence="1" type="ORF">LEP1GSC179_2463</name>
</gene>
<dbReference type="EMBL" id="AHON02000044">
    <property type="protein sequence ID" value="EKO33747.1"/>
    <property type="molecule type" value="Genomic_DNA"/>
</dbReference>
<dbReference type="Proteomes" id="UP000006329">
    <property type="component" value="Unassembled WGS sequence"/>
</dbReference>